<evidence type="ECO:0000313" key="2">
    <source>
        <dbReference type="EMBL" id="KIM91850.1"/>
    </source>
</evidence>
<protein>
    <submittedName>
        <fullName evidence="2">Uncharacterized protein</fullName>
    </submittedName>
</protein>
<dbReference type="EMBL" id="KN832970">
    <property type="protein sequence ID" value="KIM91850.1"/>
    <property type="molecule type" value="Genomic_DNA"/>
</dbReference>
<dbReference type="HOGENOM" id="CLU_432209_0_0_1"/>
<feature type="compositionally biased region" description="Basic and acidic residues" evidence="1">
    <location>
        <begin position="384"/>
        <end position="395"/>
    </location>
</feature>
<feature type="compositionally biased region" description="Basic and acidic residues" evidence="1">
    <location>
        <begin position="330"/>
        <end position="346"/>
    </location>
</feature>
<feature type="compositionally biased region" description="Basic and acidic residues" evidence="1">
    <location>
        <begin position="453"/>
        <end position="493"/>
    </location>
</feature>
<gene>
    <name evidence="2" type="ORF">PILCRDRAFT_94095</name>
</gene>
<organism evidence="2 3">
    <name type="scientific">Piloderma croceum (strain F 1598)</name>
    <dbReference type="NCBI Taxonomy" id="765440"/>
    <lineage>
        <taxon>Eukaryota</taxon>
        <taxon>Fungi</taxon>
        <taxon>Dikarya</taxon>
        <taxon>Basidiomycota</taxon>
        <taxon>Agaricomycotina</taxon>
        <taxon>Agaricomycetes</taxon>
        <taxon>Agaricomycetidae</taxon>
        <taxon>Atheliales</taxon>
        <taxon>Atheliaceae</taxon>
        <taxon>Piloderma</taxon>
    </lineage>
</organism>
<keyword evidence="3" id="KW-1185">Reference proteome</keyword>
<feature type="compositionally biased region" description="Basic and acidic residues" evidence="1">
    <location>
        <begin position="232"/>
        <end position="246"/>
    </location>
</feature>
<feature type="region of interest" description="Disordered" evidence="1">
    <location>
        <begin position="158"/>
        <end position="346"/>
    </location>
</feature>
<evidence type="ECO:0000256" key="1">
    <source>
        <dbReference type="SAM" id="MobiDB-lite"/>
    </source>
</evidence>
<sequence>MSSPLAGPSIQPSPSRSISGTIPGTLDPSQPARLLRLPTSTLLFASFDPHTAHVDGTKDFPNLGNLSPDEQHEHYRPKRIVIETTPNGENFWRFVPRARKEDSVGMQDEGSWPRVVEISGERVLCTQDQWDIYKLDPEYDCFIHSSPKLSIISRVKSKPTANAVPPEMPSGKRRALSPQLDSSLPSIHKKSRQRSLSVSSGVGSEEGDMSIDEGAQIRSKSAGLGRRAKIREKHEQNRRERREKIIRFQAKRNYQDDNNMSEDAPTTPKPRFQSMPSENTGKRKGGSALDRQQHLHLDIQETGGGQHDEPFDFGPANKRTRTTSPRSARRTMEGKRAEREKEKQKRWEKIMKNRKVDRDRRFMNDILEQVPEFKFTTNEEADTQEERLSDEDNTRRSAIAESIRKLQELEKDKPLWNEAAKKRMQRETAEEDERRAKAEERRRAAAWQAELERRAKAEKDAQEARSRAEIERREREAAAKRTREKKRQEHQRWESGPWTISRALDRYKAICETFDNTQFSPSEPLTFGDVPWPVLYAPKSFNVEDVDWSAVERFFEAVKPYVRGDDYKAFVEKSHRRFHPDRWRSRRLLTSIIDDGDRECMEVAANTAAQALTPLWRNLKDLTI</sequence>
<feature type="region of interest" description="Disordered" evidence="1">
    <location>
        <begin position="1"/>
        <end position="31"/>
    </location>
</feature>
<dbReference type="Proteomes" id="UP000054166">
    <property type="component" value="Unassembled WGS sequence"/>
</dbReference>
<evidence type="ECO:0000313" key="3">
    <source>
        <dbReference type="Proteomes" id="UP000054166"/>
    </source>
</evidence>
<proteinExistence type="predicted"/>
<feature type="region of interest" description="Disordered" evidence="1">
    <location>
        <begin position="416"/>
        <end position="441"/>
    </location>
</feature>
<dbReference type="InParanoid" id="A0A0C3G6G6"/>
<reference evidence="2 3" key="1">
    <citation type="submission" date="2014-04" db="EMBL/GenBank/DDBJ databases">
        <authorList>
            <consortium name="DOE Joint Genome Institute"/>
            <person name="Kuo A."/>
            <person name="Tarkka M."/>
            <person name="Buscot F."/>
            <person name="Kohler A."/>
            <person name="Nagy L.G."/>
            <person name="Floudas D."/>
            <person name="Copeland A."/>
            <person name="Barry K.W."/>
            <person name="Cichocki N."/>
            <person name="Veneault-Fourrey C."/>
            <person name="LaButti K."/>
            <person name="Lindquist E.A."/>
            <person name="Lipzen A."/>
            <person name="Lundell T."/>
            <person name="Morin E."/>
            <person name="Murat C."/>
            <person name="Sun H."/>
            <person name="Tunlid A."/>
            <person name="Henrissat B."/>
            <person name="Grigoriev I.V."/>
            <person name="Hibbett D.S."/>
            <person name="Martin F."/>
            <person name="Nordberg H.P."/>
            <person name="Cantor M.N."/>
            <person name="Hua S.X."/>
        </authorList>
    </citation>
    <scope>NUCLEOTIDE SEQUENCE [LARGE SCALE GENOMIC DNA]</scope>
    <source>
        <strain evidence="2 3">F 1598</strain>
    </source>
</reference>
<feature type="compositionally biased region" description="Low complexity" evidence="1">
    <location>
        <begin position="8"/>
        <end position="19"/>
    </location>
</feature>
<name>A0A0C3G6G6_PILCF</name>
<accession>A0A0C3G6G6</accession>
<dbReference type="AlphaFoldDB" id="A0A0C3G6G6"/>
<dbReference type="OrthoDB" id="8062037at2759"/>
<feature type="region of interest" description="Disordered" evidence="1">
    <location>
        <begin position="453"/>
        <end position="494"/>
    </location>
</feature>
<feature type="region of interest" description="Disordered" evidence="1">
    <location>
        <begin position="372"/>
        <end position="396"/>
    </location>
</feature>
<reference evidence="3" key="2">
    <citation type="submission" date="2015-01" db="EMBL/GenBank/DDBJ databases">
        <title>Evolutionary Origins and Diversification of the Mycorrhizal Mutualists.</title>
        <authorList>
            <consortium name="DOE Joint Genome Institute"/>
            <consortium name="Mycorrhizal Genomics Consortium"/>
            <person name="Kohler A."/>
            <person name="Kuo A."/>
            <person name="Nagy L.G."/>
            <person name="Floudas D."/>
            <person name="Copeland A."/>
            <person name="Barry K.W."/>
            <person name="Cichocki N."/>
            <person name="Veneault-Fourrey C."/>
            <person name="LaButti K."/>
            <person name="Lindquist E.A."/>
            <person name="Lipzen A."/>
            <person name="Lundell T."/>
            <person name="Morin E."/>
            <person name="Murat C."/>
            <person name="Riley R."/>
            <person name="Ohm R."/>
            <person name="Sun H."/>
            <person name="Tunlid A."/>
            <person name="Henrissat B."/>
            <person name="Grigoriev I.V."/>
            <person name="Hibbett D.S."/>
            <person name="Martin F."/>
        </authorList>
    </citation>
    <scope>NUCLEOTIDE SEQUENCE [LARGE SCALE GENOMIC DNA]</scope>
    <source>
        <strain evidence="3">F 1598</strain>
    </source>
</reference>
<dbReference type="STRING" id="765440.A0A0C3G6G6"/>